<dbReference type="Gene3D" id="3.20.20.70">
    <property type="entry name" value="Aldolase class I"/>
    <property type="match status" value="1"/>
</dbReference>
<dbReference type="GO" id="GO:0016491">
    <property type="term" value="F:oxidoreductase activity"/>
    <property type="evidence" value="ECO:0007669"/>
    <property type="project" value="InterPro"/>
</dbReference>
<dbReference type="EMBL" id="JACHMN010000002">
    <property type="protein sequence ID" value="MBB5869105.1"/>
    <property type="molecule type" value="Genomic_DNA"/>
</dbReference>
<keyword evidence="3" id="KW-0408">Iron</keyword>
<dbReference type="InterPro" id="IPR026335">
    <property type="entry name" value="rSAM_SPASM_FxsB"/>
</dbReference>
<dbReference type="PANTHER" id="PTHR43273:SF8">
    <property type="entry name" value="RADICAL SAM DOMAIN PROTEIN"/>
    <property type="match status" value="1"/>
</dbReference>
<dbReference type="InterPro" id="IPR007197">
    <property type="entry name" value="rSAM"/>
</dbReference>
<reference evidence="6 7" key="1">
    <citation type="submission" date="2020-08" db="EMBL/GenBank/DDBJ databases">
        <title>Sequencing the genomes of 1000 actinobacteria strains.</title>
        <authorList>
            <person name="Klenk H.-P."/>
        </authorList>
    </citation>
    <scope>NUCLEOTIDE SEQUENCE [LARGE SCALE GENOMIC DNA]</scope>
    <source>
        <strain evidence="6 7">DSM 45362</strain>
    </source>
</reference>
<comment type="caution">
    <text evidence="6">The sequence shown here is derived from an EMBL/GenBank/DDBJ whole genome shotgun (WGS) entry which is preliminary data.</text>
</comment>
<dbReference type="Pfam" id="PF04055">
    <property type="entry name" value="Radical_SAM"/>
    <property type="match status" value="1"/>
</dbReference>
<dbReference type="CDD" id="cd01335">
    <property type="entry name" value="Radical_SAM"/>
    <property type="match status" value="1"/>
</dbReference>
<dbReference type="PROSITE" id="PS51918">
    <property type="entry name" value="RADICAL_SAM"/>
    <property type="match status" value="1"/>
</dbReference>
<dbReference type="GO" id="GO:0051536">
    <property type="term" value="F:iron-sulfur cluster binding"/>
    <property type="evidence" value="ECO:0007669"/>
    <property type="project" value="UniProtKB-KW"/>
</dbReference>
<feature type="domain" description="Radical SAM core" evidence="5">
    <location>
        <begin position="1"/>
        <end position="228"/>
    </location>
</feature>
<dbReference type="InterPro" id="IPR013785">
    <property type="entry name" value="Aldolase_TIM"/>
</dbReference>
<gene>
    <name evidence="6" type="ORF">F4553_002484</name>
</gene>
<evidence type="ECO:0000313" key="7">
    <source>
        <dbReference type="Proteomes" id="UP000587527"/>
    </source>
</evidence>
<evidence type="ECO:0000256" key="2">
    <source>
        <dbReference type="ARBA" id="ARBA00022723"/>
    </source>
</evidence>
<keyword evidence="7" id="KW-1185">Reference proteome</keyword>
<proteinExistence type="predicted"/>
<evidence type="ECO:0000256" key="1">
    <source>
        <dbReference type="ARBA" id="ARBA00022691"/>
    </source>
</evidence>
<keyword evidence="2" id="KW-0479">Metal-binding</keyword>
<accession>A0A841BN55</accession>
<protein>
    <recommendedName>
        <fullName evidence="5">Radical SAM core domain-containing protein</fullName>
    </recommendedName>
</protein>
<dbReference type="InterPro" id="IPR023867">
    <property type="entry name" value="Sulphatase_maturase_rSAM"/>
</dbReference>
<dbReference type="GO" id="GO:0046872">
    <property type="term" value="F:metal ion binding"/>
    <property type="evidence" value="ECO:0007669"/>
    <property type="project" value="UniProtKB-KW"/>
</dbReference>
<evidence type="ECO:0000256" key="4">
    <source>
        <dbReference type="ARBA" id="ARBA00023014"/>
    </source>
</evidence>
<keyword evidence="4" id="KW-0411">Iron-sulfur</keyword>
<dbReference type="NCBIfam" id="TIGR04269">
    <property type="entry name" value="SAM_SPASM_FxsB"/>
    <property type="match status" value="1"/>
</dbReference>
<dbReference type="InterPro" id="IPR058240">
    <property type="entry name" value="rSAM_sf"/>
</dbReference>
<evidence type="ECO:0000313" key="6">
    <source>
        <dbReference type="EMBL" id="MBB5869105.1"/>
    </source>
</evidence>
<organism evidence="6 7">
    <name type="scientific">Allocatelliglobosispora scoriae</name>
    <dbReference type="NCBI Taxonomy" id="643052"/>
    <lineage>
        <taxon>Bacteria</taxon>
        <taxon>Bacillati</taxon>
        <taxon>Actinomycetota</taxon>
        <taxon>Actinomycetes</taxon>
        <taxon>Micromonosporales</taxon>
        <taxon>Micromonosporaceae</taxon>
        <taxon>Allocatelliglobosispora</taxon>
    </lineage>
</organism>
<dbReference type="NCBIfam" id="TIGR04267">
    <property type="entry name" value="mod_HExxH"/>
    <property type="match status" value="1"/>
</dbReference>
<dbReference type="InterPro" id="IPR026337">
    <property type="entry name" value="AKG_HExxH"/>
</dbReference>
<dbReference type="AlphaFoldDB" id="A0A841BN55"/>
<dbReference type="Proteomes" id="UP000587527">
    <property type="component" value="Unassembled WGS sequence"/>
</dbReference>
<sequence length="748" mass="79795">MYEHADQSWRTKARTMAPHTLATAARRIAEHAARWQLPGVRVVLHGGEPLLVGVAGLRSALTELTTAIAPVTRLQLLMQSNGVLLTEEFCDLLAEFGVRLGISLDGDRRSNDLHRRFANGNSSHAEAVRALELLRRPGYRHVYAGILCTVDIRNDPIAVYEALLEHRPPRIDFLLPHATWDAPPLRPAGEATAYAIWLGRIHTRWLADGQPVRVRMFDSLHSGAVGGPTGSEQIGLGAADLVVVETDGSWEQADSLKTAFDGAPETGMSVFAHAVDEVAALPEITRRQLGLAGLSEECRSCPVVGQCGGGMFAHRYSTARGFDNPSVYCADLKELIVVVNDSVQVAAVATEQPAATALTDLIDQVGSGAGDERAVTYLADSQVAISRALVVAIADQLRGHPYAAEGWELLGDVDRRSPAATAAVLAHPFVRVWAVGILRGSARDGDAGHGYLCAVAAAAAIRARMSAEVPVPVVGGRLHLPGLGTVVLPAGAAVDVADVVSTAEGFTVRHGGTVVRVDHGGESGDPRWLPVRTLVAPGIEVLLEDADPHRDCHKWQPRQRLDVAEAAAWQRSFAEAWEIIEAEAAYQLPGLRAGLRAMVPLEAGPAGELRASTSRHAFGSVGAERAAPDALAVMIVHEFQHGKLGVLLDLCDLFDTASPVKLQVGWRPDPRPIEGVLQGTYAHLAVTRLWRVRAARSGPGREQAAAAFRQYDGWTRAAVDALRSSGALTPVGERFVDHLAEALAAPSS</sequence>
<evidence type="ECO:0000256" key="3">
    <source>
        <dbReference type="ARBA" id="ARBA00023004"/>
    </source>
</evidence>
<keyword evidence="1" id="KW-0949">S-adenosyl-L-methionine</keyword>
<evidence type="ECO:0000259" key="5">
    <source>
        <dbReference type="PROSITE" id="PS51918"/>
    </source>
</evidence>
<dbReference type="PANTHER" id="PTHR43273">
    <property type="entry name" value="ANAEROBIC SULFATASE-MATURATING ENZYME HOMOLOG ASLB-RELATED"/>
    <property type="match status" value="1"/>
</dbReference>
<dbReference type="SUPFAM" id="SSF102114">
    <property type="entry name" value="Radical SAM enzymes"/>
    <property type="match status" value="1"/>
</dbReference>
<name>A0A841BN55_9ACTN</name>